<keyword evidence="3" id="KW-1185">Reference proteome</keyword>
<dbReference type="InterPro" id="IPR050471">
    <property type="entry name" value="AB_hydrolase"/>
</dbReference>
<organism evidence="2 3">
    <name type="scientific">Streptomyces netropsis</name>
    <name type="common">Streptoverticillium netropsis</name>
    <dbReference type="NCBI Taxonomy" id="55404"/>
    <lineage>
        <taxon>Bacteria</taxon>
        <taxon>Bacillati</taxon>
        <taxon>Actinomycetota</taxon>
        <taxon>Actinomycetes</taxon>
        <taxon>Kitasatosporales</taxon>
        <taxon>Streptomycetaceae</taxon>
        <taxon>Streptomyces</taxon>
    </lineage>
</organism>
<dbReference type="SUPFAM" id="SSF53474">
    <property type="entry name" value="alpha/beta-Hydrolases"/>
    <property type="match status" value="1"/>
</dbReference>
<dbReference type="InterPro" id="IPR029058">
    <property type="entry name" value="AB_hydrolase_fold"/>
</dbReference>
<dbReference type="GO" id="GO:0003824">
    <property type="term" value="F:catalytic activity"/>
    <property type="evidence" value="ECO:0007669"/>
    <property type="project" value="UniProtKB-ARBA"/>
</dbReference>
<dbReference type="Pfam" id="PF00561">
    <property type="entry name" value="Abhydrolase_1"/>
    <property type="match status" value="1"/>
</dbReference>
<evidence type="ECO:0000313" key="2">
    <source>
        <dbReference type="EMBL" id="MBB4885386.1"/>
    </source>
</evidence>
<dbReference type="Gene3D" id="3.40.50.1820">
    <property type="entry name" value="alpha/beta hydrolase"/>
    <property type="match status" value="1"/>
</dbReference>
<evidence type="ECO:0000313" key="3">
    <source>
        <dbReference type="Proteomes" id="UP000556436"/>
    </source>
</evidence>
<dbReference type="RefSeq" id="WP_184731843.1">
    <property type="nucleotide sequence ID" value="NZ_BMRW01000011.1"/>
</dbReference>
<name>A0A7W7L966_STRNE</name>
<sequence length="271" mass="28233">MSAEHATPRPDFDVIVRGEGPALLLAHGAGGGIQGNFGLVLDDLARDHTVIGPHYPGSGATPVATDPIRLDDLADRVVAAAVTRGHESFAVLGESLGAAVAVRAATRHPERVTALVLTAGFAVADPALAMATQFIKVLGAAGEWSALARLGCVTCMSDTDEAGYSAPELDAVIQRFQEQIPPGTLDHFDLVARVDVRDDLARVSAPALVVIPTGDRLILPDTSRRLADGIPGAEAVELPGAGHILGESDRATWLRLVREFLAGVGPHPDRP</sequence>
<comment type="caution">
    <text evidence="2">The sequence shown here is derived from an EMBL/GenBank/DDBJ whole genome shotgun (WGS) entry which is preliminary data.</text>
</comment>
<protein>
    <submittedName>
        <fullName evidence="2">Pimeloyl-ACP methyl ester carboxylesterase</fullName>
    </submittedName>
</protein>
<reference evidence="2 3" key="1">
    <citation type="submission" date="2020-08" db="EMBL/GenBank/DDBJ databases">
        <title>Genomic Encyclopedia of Type Strains, Phase III (KMG-III): the genomes of soil and plant-associated and newly described type strains.</title>
        <authorList>
            <person name="Whitman W."/>
        </authorList>
    </citation>
    <scope>NUCLEOTIDE SEQUENCE [LARGE SCALE GENOMIC DNA]</scope>
    <source>
        <strain evidence="2 3">CECT 3265</strain>
    </source>
</reference>
<dbReference type="InterPro" id="IPR000073">
    <property type="entry name" value="AB_hydrolase_1"/>
</dbReference>
<feature type="domain" description="AB hydrolase-1" evidence="1">
    <location>
        <begin position="21"/>
        <end position="124"/>
    </location>
</feature>
<gene>
    <name evidence="2" type="ORF">FHS38_001414</name>
</gene>
<evidence type="ECO:0000259" key="1">
    <source>
        <dbReference type="Pfam" id="PF00561"/>
    </source>
</evidence>
<dbReference type="PRINTS" id="PR00111">
    <property type="entry name" value="ABHYDROLASE"/>
</dbReference>
<dbReference type="PANTHER" id="PTHR43433:SF5">
    <property type="entry name" value="AB HYDROLASE-1 DOMAIN-CONTAINING PROTEIN"/>
    <property type="match status" value="1"/>
</dbReference>
<dbReference type="AlphaFoldDB" id="A0A7W7L966"/>
<dbReference type="PANTHER" id="PTHR43433">
    <property type="entry name" value="HYDROLASE, ALPHA/BETA FOLD FAMILY PROTEIN"/>
    <property type="match status" value="1"/>
</dbReference>
<accession>A0A7W7L966</accession>
<dbReference type="EMBL" id="JACHJG010000002">
    <property type="protein sequence ID" value="MBB4885386.1"/>
    <property type="molecule type" value="Genomic_DNA"/>
</dbReference>
<proteinExistence type="predicted"/>
<dbReference type="Proteomes" id="UP000556436">
    <property type="component" value="Unassembled WGS sequence"/>
</dbReference>